<keyword evidence="5" id="KW-0964">Secreted</keyword>
<keyword evidence="14" id="KW-0449">Lipoprotein</keyword>
<evidence type="ECO:0000313" key="21">
    <source>
        <dbReference type="Proteomes" id="UP000275078"/>
    </source>
</evidence>
<keyword evidence="6 15" id="KW-0349">Heme</keyword>
<keyword evidence="9 18" id="KW-0732">Signal</keyword>
<feature type="region of interest" description="Disordered" evidence="16">
    <location>
        <begin position="218"/>
        <end position="237"/>
    </location>
</feature>
<evidence type="ECO:0000256" key="1">
    <source>
        <dbReference type="ARBA" id="ARBA00004609"/>
    </source>
</evidence>
<dbReference type="PANTHER" id="PTHR37928:SF2">
    <property type="entry name" value="GPI ANCHORED CFEM DOMAIN PROTEIN (AFU_ORTHOLOGUE AFUA_6G10580)"/>
    <property type="match status" value="1"/>
</dbReference>
<dbReference type="STRING" id="1160509.A0A3N4IEZ5"/>
<dbReference type="PANTHER" id="PTHR37928">
    <property type="entry name" value="CFEM DOMAIN PROTEIN (AFU_ORTHOLOGUE AFUA_6G14090)"/>
    <property type="match status" value="1"/>
</dbReference>
<reference evidence="20 21" key="1">
    <citation type="journal article" date="2018" name="Nat. Ecol. Evol.">
        <title>Pezizomycetes genomes reveal the molecular basis of ectomycorrhizal truffle lifestyle.</title>
        <authorList>
            <person name="Murat C."/>
            <person name="Payen T."/>
            <person name="Noel B."/>
            <person name="Kuo A."/>
            <person name="Morin E."/>
            <person name="Chen J."/>
            <person name="Kohler A."/>
            <person name="Krizsan K."/>
            <person name="Balestrini R."/>
            <person name="Da Silva C."/>
            <person name="Montanini B."/>
            <person name="Hainaut M."/>
            <person name="Levati E."/>
            <person name="Barry K.W."/>
            <person name="Belfiori B."/>
            <person name="Cichocki N."/>
            <person name="Clum A."/>
            <person name="Dockter R.B."/>
            <person name="Fauchery L."/>
            <person name="Guy J."/>
            <person name="Iotti M."/>
            <person name="Le Tacon F."/>
            <person name="Lindquist E.A."/>
            <person name="Lipzen A."/>
            <person name="Malagnac F."/>
            <person name="Mello A."/>
            <person name="Molinier V."/>
            <person name="Miyauchi S."/>
            <person name="Poulain J."/>
            <person name="Riccioni C."/>
            <person name="Rubini A."/>
            <person name="Sitrit Y."/>
            <person name="Splivallo R."/>
            <person name="Traeger S."/>
            <person name="Wang M."/>
            <person name="Zifcakova L."/>
            <person name="Wipf D."/>
            <person name="Zambonelli A."/>
            <person name="Paolocci F."/>
            <person name="Nowrousian M."/>
            <person name="Ottonello S."/>
            <person name="Baldrian P."/>
            <person name="Spatafora J.W."/>
            <person name="Henrissat B."/>
            <person name="Nagy L.G."/>
            <person name="Aury J.M."/>
            <person name="Wincker P."/>
            <person name="Grigoriev I.V."/>
            <person name="Bonfante P."/>
            <person name="Martin F.M."/>
        </authorList>
    </citation>
    <scope>NUCLEOTIDE SEQUENCE [LARGE SCALE GENOMIC DNA]</scope>
    <source>
        <strain evidence="20 21">RN42</strain>
    </source>
</reference>
<dbReference type="GO" id="GO:0098552">
    <property type="term" value="C:side of membrane"/>
    <property type="evidence" value="ECO:0007669"/>
    <property type="project" value="UniProtKB-KW"/>
</dbReference>
<keyword evidence="4" id="KW-1003">Cell membrane</keyword>
<dbReference type="GO" id="GO:0046872">
    <property type="term" value="F:metal ion binding"/>
    <property type="evidence" value="ECO:0007669"/>
    <property type="project" value="UniProtKB-UniRule"/>
</dbReference>
<dbReference type="EMBL" id="ML119666">
    <property type="protein sequence ID" value="RPA83268.1"/>
    <property type="molecule type" value="Genomic_DNA"/>
</dbReference>
<dbReference type="Proteomes" id="UP000275078">
    <property type="component" value="Unassembled WGS sequence"/>
</dbReference>
<dbReference type="Pfam" id="PF05730">
    <property type="entry name" value="CFEM"/>
    <property type="match status" value="1"/>
</dbReference>
<evidence type="ECO:0000256" key="11">
    <source>
        <dbReference type="ARBA" id="ARBA00023136"/>
    </source>
</evidence>
<gene>
    <name evidence="20" type="ORF">BJ508DRAFT_375234</name>
</gene>
<keyword evidence="10 15" id="KW-0408">Iron</keyword>
<name>A0A3N4IEZ5_ASCIM</name>
<comment type="subcellular location">
    <subcellularLocation>
        <location evidence="1">Cell membrane</location>
        <topology evidence="1">Lipid-anchor</topology>
        <topology evidence="1">GPI-anchor</topology>
    </subcellularLocation>
    <subcellularLocation>
        <location evidence="2">Secreted</location>
    </subcellularLocation>
</comment>
<organism evidence="20 21">
    <name type="scientific">Ascobolus immersus RN42</name>
    <dbReference type="NCBI Taxonomy" id="1160509"/>
    <lineage>
        <taxon>Eukaryota</taxon>
        <taxon>Fungi</taxon>
        <taxon>Dikarya</taxon>
        <taxon>Ascomycota</taxon>
        <taxon>Pezizomycotina</taxon>
        <taxon>Pezizomycetes</taxon>
        <taxon>Pezizales</taxon>
        <taxon>Ascobolaceae</taxon>
        <taxon>Ascobolus</taxon>
    </lineage>
</organism>
<evidence type="ECO:0000256" key="18">
    <source>
        <dbReference type="SAM" id="SignalP"/>
    </source>
</evidence>
<evidence type="ECO:0000256" key="15">
    <source>
        <dbReference type="PROSITE-ProRule" id="PRU01356"/>
    </source>
</evidence>
<accession>A0A3N4IEZ5</accession>
<dbReference type="InterPro" id="IPR051735">
    <property type="entry name" value="CFEM_domain"/>
</dbReference>
<feature type="region of interest" description="Disordered" evidence="16">
    <location>
        <begin position="112"/>
        <end position="144"/>
    </location>
</feature>
<evidence type="ECO:0000256" key="3">
    <source>
        <dbReference type="ARBA" id="ARBA00010031"/>
    </source>
</evidence>
<keyword evidence="17" id="KW-1133">Transmembrane helix</keyword>
<keyword evidence="21" id="KW-1185">Reference proteome</keyword>
<feature type="chain" id="PRO_5018034843" description="CFEM domain-containing protein" evidence="18">
    <location>
        <begin position="21"/>
        <end position="237"/>
    </location>
</feature>
<feature type="signal peptide" evidence="18">
    <location>
        <begin position="1"/>
        <end position="20"/>
    </location>
</feature>
<evidence type="ECO:0000256" key="5">
    <source>
        <dbReference type="ARBA" id="ARBA00022525"/>
    </source>
</evidence>
<evidence type="ECO:0000256" key="8">
    <source>
        <dbReference type="ARBA" id="ARBA00022723"/>
    </source>
</evidence>
<keyword evidence="11 17" id="KW-0472">Membrane</keyword>
<keyword evidence="17" id="KW-0812">Transmembrane</keyword>
<feature type="disulfide bond" evidence="15">
    <location>
        <begin position="54"/>
        <end position="87"/>
    </location>
</feature>
<evidence type="ECO:0000313" key="20">
    <source>
        <dbReference type="EMBL" id="RPA83268.1"/>
    </source>
</evidence>
<evidence type="ECO:0000256" key="2">
    <source>
        <dbReference type="ARBA" id="ARBA00004613"/>
    </source>
</evidence>
<evidence type="ECO:0000256" key="16">
    <source>
        <dbReference type="SAM" id="MobiDB-lite"/>
    </source>
</evidence>
<dbReference type="SMART" id="SM00747">
    <property type="entry name" value="CFEM"/>
    <property type="match status" value="1"/>
</dbReference>
<evidence type="ECO:0000256" key="7">
    <source>
        <dbReference type="ARBA" id="ARBA00022622"/>
    </source>
</evidence>
<evidence type="ECO:0000256" key="4">
    <source>
        <dbReference type="ARBA" id="ARBA00022475"/>
    </source>
</evidence>
<evidence type="ECO:0000256" key="13">
    <source>
        <dbReference type="ARBA" id="ARBA00023180"/>
    </source>
</evidence>
<evidence type="ECO:0000259" key="19">
    <source>
        <dbReference type="PROSITE" id="PS52012"/>
    </source>
</evidence>
<evidence type="ECO:0000256" key="10">
    <source>
        <dbReference type="ARBA" id="ARBA00023004"/>
    </source>
</evidence>
<dbReference type="PROSITE" id="PS52012">
    <property type="entry name" value="CFEM"/>
    <property type="match status" value="1"/>
</dbReference>
<comment type="caution">
    <text evidence="15">Lacks conserved residue(s) required for the propagation of feature annotation.</text>
</comment>
<evidence type="ECO:0000256" key="6">
    <source>
        <dbReference type="ARBA" id="ARBA00022617"/>
    </source>
</evidence>
<protein>
    <recommendedName>
        <fullName evidence="19">CFEM domain-containing protein</fullName>
    </recommendedName>
</protein>
<dbReference type="OrthoDB" id="3065412at2759"/>
<keyword evidence="12 15" id="KW-1015">Disulfide bond</keyword>
<feature type="domain" description="CFEM" evidence="19">
    <location>
        <begin position="1"/>
        <end position="118"/>
    </location>
</feature>
<keyword evidence="7" id="KW-0336">GPI-anchor</keyword>
<comment type="similarity">
    <text evidence="3">Belongs to the RBT5 family.</text>
</comment>
<evidence type="ECO:0000256" key="9">
    <source>
        <dbReference type="ARBA" id="ARBA00022729"/>
    </source>
</evidence>
<sequence length="237" mass="24493">MLLPKPSLVPLLLLVTRVVAQLSLKTLPSCAQSCLAGDTRGIGCSSYSDVACVCKKQEVISEIFLCIDSQCVGKESSDALSVAADLCKAAGVDVKVRTSVIAIISDIATTPPGSSTGTSTPTNLPSTASPSTTSSSESSNDASNQPNKLAIGLGVGLGFVFLAIAIIAAVLLLRRRKARSHHPVTELETGKESGFYPADSYRPELTLRSELSARSDAELASEVQGTAVVEAPDTSVA</sequence>
<dbReference type="AlphaFoldDB" id="A0A3N4IEZ5"/>
<dbReference type="GO" id="GO:0005886">
    <property type="term" value="C:plasma membrane"/>
    <property type="evidence" value="ECO:0007669"/>
    <property type="project" value="UniProtKB-SubCell"/>
</dbReference>
<dbReference type="InterPro" id="IPR008427">
    <property type="entry name" value="Extracellular_membr_CFEM_dom"/>
</dbReference>
<keyword evidence="13" id="KW-0325">Glycoprotein</keyword>
<proteinExistence type="inferred from homology"/>
<evidence type="ECO:0000256" key="17">
    <source>
        <dbReference type="SAM" id="Phobius"/>
    </source>
</evidence>
<feature type="transmembrane region" description="Helical" evidence="17">
    <location>
        <begin position="149"/>
        <end position="173"/>
    </location>
</feature>
<dbReference type="GO" id="GO:0005576">
    <property type="term" value="C:extracellular region"/>
    <property type="evidence" value="ECO:0007669"/>
    <property type="project" value="UniProtKB-SubCell"/>
</dbReference>
<evidence type="ECO:0000256" key="14">
    <source>
        <dbReference type="ARBA" id="ARBA00023288"/>
    </source>
</evidence>
<feature type="binding site" description="axial binding residue" evidence="15">
    <location>
        <position position="49"/>
    </location>
    <ligand>
        <name>heme</name>
        <dbReference type="ChEBI" id="CHEBI:30413"/>
    </ligand>
    <ligandPart>
        <name>Fe</name>
        <dbReference type="ChEBI" id="CHEBI:18248"/>
    </ligandPart>
</feature>
<keyword evidence="8 15" id="KW-0479">Metal-binding</keyword>
<evidence type="ECO:0000256" key="12">
    <source>
        <dbReference type="ARBA" id="ARBA00023157"/>
    </source>
</evidence>